<dbReference type="AlphaFoldDB" id="A0A5J4WLE6"/>
<dbReference type="EMBL" id="SNRW01001629">
    <property type="protein sequence ID" value="KAA6395643.1"/>
    <property type="molecule type" value="Genomic_DNA"/>
</dbReference>
<proteinExistence type="predicted"/>
<reference evidence="2 3" key="1">
    <citation type="submission" date="2019-03" db="EMBL/GenBank/DDBJ databases">
        <title>Single cell metagenomics reveals metabolic interactions within the superorganism composed of flagellate Streblomastix strix and complex community of Bacteroidetes bacteria on its surface.</title>
        <authorList>
            <person name="Treitli S.C."/>
            <person name="Kolisko M."/>
            <person name="Husnik F."/>
            <person name="Keeling P."/>
            <person name="Hampl V."/>
        </authorList>
    </citation>
    <scope>NUCLEOTIDE SEQUENCE [LARGE SCALE GENOMIC DNA]</scope>
    <source>
        <strain evidence="2">ST1C</strain>
    </source>
</reference>
<evidence type="ECO:0000256" key="1">
    <source>
        <dbReference type="SAM" id="MobiDB-lite"/>
    </source>
</evidence>
<name>A0A5J4WLE6_9EUKA</name>
<dbReference type="Proteomes" id="UP000324800">
    <property type="component" value="Unassembled WGS sequence"/>
</dbReference>
<feature type="region of interest" description="Disordered" evidence="1">
    <location>
        <begin position="262"/>
        <end position="339"/>
    </location>
</feature>
<sequence>MNNELKREIQDERQAHEAYIKQIKTVAAHEQKLRDEAIVELKRTVADLKQSAQIWMEGTIRGQEELCNTRLSLALHSVQAVQANERERERMNTSQLMNSNTLNSNAMNANAMNTMNSINEQLMDNQGIDSYRKNGELIHLQSIGISPIDSPDILLQPSNMNINDRKNKQLRQQDQQDANEGIQLGYQSVFGDGEIINNNEEDDEEEEDEDDDNNIQSNKLKGVKSTTTTRRQGRWIKKDKYKHNQKESQWIESSQVLYTSRDRVYTPNTKRSNNNINNTDKSERNHSHRKGDNNERIMKDVRIKKKNIHEDTNDRTRMNDKSSQTPKRSGSLRRRDGND</sequence>
<comment type="caution">
    <text evidence="2">The sequence shown here is derived from an EMBL/GenBank/DDBJ whole genome shotgun (WGS) entry which is preliminary data.</text>
</comment>
<feature type="compositionally biased region" description="Basic and acidic residues" evidence="1">
    <location>
        <begin position="236"/>
        <end position="246"/>
    </location>
</feature>
<accession>A0A5J4WLE6</accession>
<evidence type="ECO:0000313" key="2">
    <source>
        <dbReference type="EMBL" id="KAA6395643.1"/>
    </source>
</evidence>
<feature type="compositionally biased region" description="Basic and acidic residues" evidence="1">
    <location>
        <begin position="280"/>
        <end position="301"/>
    </location>
</feature>
<feature type="compositionally biased region" description="Acidic residues" evidence="1">
    <location>
        <begin position="201"/>
        <end position="213"/>
    </location>
</feature>
<gene>
    <name evidence="2" type="ORF">EZS28_008827</name>
</gene>
<protein>
    <submittedName>
        <fullName evidence="2">Uncharacterized protein</fullName>
    </submittedName>
</protein>
<feature type="region of interest" description="Disordered" evidence="1">
    <location>
        <begin position="201"/>
        <end position="248"/>
    </location>
</feature>
<feature type="compositionally biased region" description="Polar residues" evidence="1">
    <location>
        <begin position="216"/>
        <end position="230"/>
    </location>
</feature>
<organism evidence="2 3">
    <name type="scientific">Streblomastix strix</name>
    <dbReference type="NCBI Taxonomy" id="222440"/>
    <lineage>
        <taxon>Eukaryota</taxon>
        <taxon>Metamonada</taxon>
        <taxon>Preaxostyla</taxon>
        <taxon>Oxymonadida</taxon>
        <taxon>Streblomastigidae</taxon>
        <taxon>Streblomastix</taxon>
    </lineage>
</organism>
<evidence type="ECO:0000313" key="3">
    <source>
        <dbReference type="Proteomes" id="UP000324800"/>
    </source>
</evidence>
<feature type="compositionally biased region" description="Basic and acidic residues" evidence="1">
    <location>
        <begin position="308"/>
        <end position="320"/>
    </location>
</feature>